<dbReference type="AlphaFoldDB" id="A0A2J5PJK8"/>
<dbReference type="GO" id="GO:0008233">
    <property type="term" value="F:peptidase activity"/>
    <property type="evidence" value="ECO:0007669"/>
    <property type="project" value="UniProtKB-KW"/>
</dbReference>
<keyword evidence="1" id="KW-0645">Protease</keyword>
<dbReference type="GO" id="GO:0006508">
    <property type="term" value="P:proteolysis"/>
    <property type="evidence" value="ECO:0007669"/>
    <property type="project" value="UniProtKB-KW"/>
</dbReference>
<reference evidence="1 2" key="2">
    <citation type="submission" date="2018-01" db="EMBL/GenBank/DDBJ databases">
        <title>Genomic study of Klebsiella pneumoniae.</title>
        <authorList>
            <person name="Yang Y."/>
            <person name="Bicalho R."/>
        </authorList>
    </citation>
    <scope>NUCLEOTIDE SEQUENCE [LARGE SCALE GENOMIC DNA]</scope>
    <source>
        <strain evidence="1 2">A10</strain>
    </source>
</reference>
<name>A0A2J5PJK8_9ENTR</name>
<feature type="non-terminal residue" evidence="1">
    <location>
        <position position="65"/>
    </location>
</feature>
<reference evidence="1 2" key="1">
    <citation type="submission" date="2017-11" db="EMBL/GenBank/DDBJ databases">
        <authorList>
            <person name="Han C.G."/>
        </authorList>
    </citation>
    <scope>NUCLEOTIDE SEQUENCE [LARGE SCALE GENOMIC DNA]</scope>
    <source>
        <strain evidence="1 2">A10</strain>
    </source>
</reference>
<dbReference type="Proteomes" id="UP000234667">
    <property type="component" value="Unassembled WGS sequence"/>
</dbReference>
<dbReference type="EMBL" id="PIDR01000773">
    <property type="protein sequence ID" value="PLO66172.1"/>
    <property type="molecule type" value="Genomic_DNA"/>
</dbReference>
<evidence type="ECO:0000313" key="2">
    <source>
        <dbReference type="Proteomes" id="UP000234667"/>
    </source>
</evidence>
<sequence>MTITKLTRNDLAPDTESYQALFAQADLAHAEASLSGELQPRLFYGLEQLLVTPAISPFMLVKIPE</sequence>
<comment type="caution">
    <text evidence="1">The sequence shown here is derived from an EMBL/GenBank/DDBJ whole genome shotgun (WGS) entry which is preliminary data.</text>
</comment>
<accession>A0A2J5PJK8</accession>
<gene>
    <name evidence="1" type="ORF">CWN49_21595</name>
</gene>
<proteinExistence type="predicted"/>
<evidence type="ECO:0000313" key="1">
    <source>
        <dbReference type="EMBL" id="PLO66172.1"/>
    </source>
</evidence>
<keyword evidence="1" id="KW-0378">Hydrolase</keyword>
<organism evidence="1 2">
    <name type="scientific">Klebsiella michiganensis</name>
    <dbReference type="NCBI Taxonomy" id="1134687"/>
    <lineage>
        <taxon>Bacteria</taxon>
        <taxon>Pseudomonadati</taxon>
        <taxon>Pseudomonadota</taxon>
        <taxon>Gammaproteobacteria</taxon>
        <taxon>Enterobacterales</taxon>
        <taxon>Enterobacteriaceae</taxon>
        <taxon>Klebsiella/Raoultella group</taxon>
        <taxon>Klebsiella</taxon>
    </lineage>
</organism>
<protein>
    <submittedName>
        <fullName evidence="1">Lon protease</fullName>
    </submittedName>
</protein>